<protein>
    <submittedName>
        <fullName evidence="2">Uncharacterized protein</fullName>
    </submittedName>
</protein>
<evidence type="ECO:0000313" key="3">
    <source>
        <dbReference type="Proteomes" id="UP000460718"/>
    </source>
</evidence>
<accession>A0A6A3KP68</accession>
<organism evidence="2 3">
    <name type="scientific">Phytophthora fragariae</name>
    <dbReference type="NCBI Taxonomy" id="53985"/>
    <lineage>
        <taxon>Eukaryota</taxon>
        <taxon>Sar</taxon>
        <taxon>Stramenopiles</taxon>
        <taxon>Oomycota</taxon>
        <taxon>Peronosporomycetes</taxon>
        <taxon>Peronosporales</taxon>
        <taxon>Peronosporaceae</taxon>
        <taxon>Phytophthora</taxon>
    </lineage>
</organism>
<gene>
    <name evidence="2" type="ORF">PF011_g10515</name>
</gene>
<dbReference type="EMBL" id="QXFW01000552">
    <property type="protein sequence ID" value="KAE9008910.1"/>
    <property type="molecule type" value="Genomic_DNA"/>
</dbReference>
<feature type="chain" id="PRO_5025496938" evidence="1">
    <location>
        <begin position="19"/>
        <end position="52"/>
    </location>
</feature>
<sequence>MFFVLFLYTWWLPGGGSTHDVNVHTKMGGVVFFVKPVVNRPIWSSGGRWRST</sequence>
<dbReference type="AlphaFoldDB" id="A0A6A3KP68"/>
<keyword evidence="1" id="KW-0732">Signal</keyword>
<comment type="caution">
    <text evidence="2">The sequence shown here is derived from an EMBL/GenBank/DDBJ whole genome shotgun (WGS) entry which is preliminary data.</text>
</comment>
<evidence type="ECO:0000256" key="1">
    <source>
        <dbReference type="SAM" id="SignalP"/>
    </source>
</evidence>
<name>A0A6A3KP68_9STRA</name>
<reference evidence="2 3" key="1">
    <citation type="submission" date="2018-09" db="EMBL/GenBank/DDBJ databases">
        <title>Genomic investigation of the strawberry pathogen Phytophthora fragariae indicates pathogenicity is determined by transcriptional variation in three key races.</title>
        <authorList>
            <person name="Adams T.M."/>
            <person name="Armitage A.D."/>
            <person name="Sobczyk M.K."/>
            <person name="Bates H.J."/>
            <person name="Dunwell J.M."/>
            <person name="Nellist C.F."/>
            <person name="Harrison R.J."/>
        </authorList>
    </citation>
    <scope>NUCLEOTIDE SEQUENCE [LARGE SCALE GENOMIC DNA]</scope>
    <source>
        <strain evidence="2 3">SCRP245</strain>
    </source>
</reference>
<feature type="signal peptide" evidence="1">
    <location>
        <begin position="1"/>
        <end position="18"/>
    </location>
</feature>
<dbReference type="Proteomes" id="UP000460718">
    <property type="component" value="Unassembled WGS sequence"/>
</dbReference>
<proteinExistence type="predicted"/>
<evidence type="ECO:0000313" key="2">
    <source>
        <dbReference type="EMBL" id="KAE9008910.1"/>
    </source>
</evidence>